<comment type="subcellular location">
    <subcellularLocation>
        <location evidence="6">Cell inner membrane</location>
        <topology evidence="6">Multi-pass membrane protein</topology>
    </subcellularLocation>
    <subcellularLocation>
        <location evidence="1 5">Cell membrane</location>
        <topology evidence="1 5">Multi-pass membrane protein</topology>
    </subcellularLocation>
</comment>
<dbReference type="Pfam" id="PF12501">
    <property type="entry name" value="DUF3708"/>
    <property type="match status" value="1"/>
</dbReference>
<dbReference type="Proteomes" id="UP000558192">
    <property type="component" value="Unassembled WGS sequence"/>
</dbReference>
<feature type="transmembrane region" description="Helical" evidence="5">
    <location>
        <begin position="47"/>
        <end position="68"/>
    </location>
</feature>
<comment type="function">
    <text evidence="6">Part of the binding-protein-dependent transport system for phosphate; probably responsible for the translocation of the substrate across the membrane.</text>
</comment>
<dbReference type="SUPFAM" id="SSF161098">
    <property type="entry name" value="MetI-like"/>
    <property type="match status" value="1"/>
</dbReference>
<gene>
    <name evidence="8" type="ORF">GGQ97_000965</name>
</gene>
<keyword evidence="6" id="KW-0592">Phosphate transport</keyword>
<dbReference type="GO" id="GO:0005315">
    <property type="term" value="F:phosphate transmembrane transporter activity"/>
    <property type="evidence" value="ECO:0007669"/>
    <property type="project" value="InterPro"/>
</dbReference>
<feature type="transmembrane region" description="Helical" evidence="5">
    <location>
        <begin position="233"/>
        <end position="254"/>
    </location>
</feature>
<organism evidence="8 9">
    <name type="scientific">Sphingomonas kaistensis</name>
    <dbReference type="NCBI Taxonomy" id="298708"/>
    <lineage>
        <taxon>Bacteria</taxon>
        <taxon>Pseudomonadati</taxon>
        <taxon>Pseudomonadota</taxon>
        <taxon>Alphaproteobacteria</taxon>
        <taxon>Sphingomonadales</taxon>
        <taxon>Sphingomonadaceae</taxon>
        <taxon>Sphingomonas</taxon>
    </lineage>
</organism>
<keyword evidence="6" id="KW-0997">Cell inner membrane</keyword>
<feature type="transmembrane region" description="Helical" evidence="5">
    <location>
        <begin position="275"/>
        <end position="296"/>
    </location>
</feature>
<feature type="transmembrane region" description="Helical" evidence="5">
    <location>
        <begin position="316"/>
        <end position="343"/>
    </location>
</feature>
<proteinExistence type="inferred from homology"/>
<evidence type="ECO:0000256" key="3">
    <source>
        <dbReference type="ARBA" id="ARBA00022989"/>
    </source>
</evidence>
<dbReference type="Gene3D" id="1.10.3720.10">
    <property type="entry name" value="MetI-like"/>
    <property type="match status" value="1"/>
</dbReference>
<dbReference type="PANTHER" id="PTHR42727:SF1">
    <property type="entry name" value="PHOSPHATE TRANSPORT SYSTEM PERMEASE"/>
    <property type="match status" value="1"/>
</dbReference>
<dbReference type="InterPro" id="IPR035906">
    <property type="entry name" value="MetI-like_sf"/>
</dbReference>
<dbReference type="NCBIfam" id="TIGR02138">
    <property type="entry name" value="phosphate_pstC"/>
    <property type="match status" value="1"/>
</dbReference>
<dbReference type="GO" id="GO:0005886">
    <property type="term" value="C:plasma membrane"/>
    <property type="evidence" value="ECO:0007669"/>
    <property type="project" value="UniProtKB-SubCell"/>
</dbReference>
<dbReference type="PROSITE" id="PS50928">
    <property type="entry name" value="ABC_TM1"/>
    <property type="match status" value="1"/>
</dbReference>
<evidence type="ECO:0000256" key="6">
    <source>
        <dbReference type="RuleBase" id="RU363054"/>
    </source>
</evidence>
<keyword evidence="9" id="KW-1185">Reference proteome</keyword>
<keyword evidence="6" id="KW-1003">Cell membrane</keyword>
<accession>A0A7X5Y4S0</accession>
<sequence length="464" mass="48277">MSLAVGLLLVLGVAAAAFVLARGRATALRVGGGAGRQRLNSLPFYHGAYAFLWAVIPALLFLACWAPIQQALITDAVMASPAGQQLPDFDLARDSILSEAQAVASGASDIAFNPQAQALVPVFASATTRFSLIGGGFALLLALAGAGWAFSRIGVDLRARAGVEKWLMGLLVAASMIAILTTFGIVLSLLFETMRFFQKVPAADFLFGTSWSPQVAIRADQAGSSGAFGSVPLFWGTIFIGAIIAMIVAIPLGLMSAIFLTQYAHAKLRKVLKPLLEILAGVPTVVYGYFAALTVAPLVRDLGLGIGISNASSESALAAGLVMGVMIIPFVSSMADDSIAAVPQAMRDGSLALGATRSETIRKVILPAALPGVVGGVLLAVSRAIGETMIVVMAAGLSANLTANPFNSVTTVTTQIVQLLTGDQEFDSPKTLAAFALGLVLFLVTLVLNLIALRVVRKYREAYE</sequence>
<dbReference type="CDD" id="cd06261">
    <property type="entry name" value="TM_PBP2"/>
    <property type="match status" value="1"/>
</dbReference>
<dbReference type="PANTHER" id="PTHR42727">
    <property type="entry name" value="PHOSPHATE TRANSPORT SYSTEM PERMEASE PROTEIN"/>
    <property type="match status" value="1"/>
</dbReference>
<comment type="caution">
    <text evidence="8">The sequence shown here is derived from an EMBL/GenBank/DDBJ whole genome shotgun (WGS) entry which is preliminary data.</text>
</comment>
<keyword evidence="5" id="KW-0813">Transport</keyword>
<dbReference type="InterPro" id="IPR000515">
    <property type="entry name" value="MetI-like"/>
</dbReference>
<comment type="similarity">
    <text evidence="6">Belongs to the binding-protein-dependent transport system permease family. CysTW subfamily.</text>
</comment>
<evidence type="ECO:0000259" key="7">
    <source>
        <dbReference type="PROSITE" id="PS50928"/>
    </source>
</evidence>
<dbReference type="PRINTS" id="PR00342">
    <property type="entry name" value="RHESUSRHD"/>
</dbReference>
<keyword evidence="3 5" id="KW-1133">Transmembrane helix</keyword>
<dbReference type="InterPro" id="IPR002229">
    <property type="entry name" value="RhesusRHD"/>
</dbReference>
<dbReference type="EMBL" id="JAATJC010000001">
    <property type="protein sequence ID" value="NJC05172.1"/>
    <property type="molecule type" value="Genomic_DNA"/>
</dbReference>
<keyword evidence="4 5" id="KW-0472">Membrane</keyword>
<evidence type="ECO:0000256" key="5">
    <source>
        <dbReference type="RuleBase" id="RU363032"/>
    </source>
</evidence>
<feature type="domain" description="ABC transmembrane type-1" evidence="7">
    <location>
        <begin position="235"/>
        <end position="452"/>
    </location>
</feature>
<evidence type="ECO:0000256" key="2">
    <source>
        <dbReference type="ARBA" id="ARBA00022692"/>
    </source>
</evidence>
<dbReference type="RefSeq" id="WP_168067896.1">
    <property type="nucleotide sequence ID" value="NZ_JAATJC010000001.1"/>
</dbReference>
<protein>
    <recommendedName>
        <fullName evidence="6">Phosphate transport system permease protein</fullName>
    </recommendedName>
</protein>
<dbReference type="InterPro" id="IPR022182">
    <property type="entry name" value="PstC_N"/>
</dbReference>
<feature type="transmembrane region" description="Helical" evidence="5">
    <location>
        <begin position="432"/>
        <end position="456"/>
    </location>
</feature>
<dbReference type="Pfam" id="PF00528">
    <property type="entry name" value="BPD_transp_1"/>
    <property type="match status" value="1"/>
</dbReference>
<evidence type="ECO:0000256" key="4">
    <source>
        <dbReference type="ARBA" id="ARBA00023136"/>
    </source>
</evidence>
<name>A0A7X5Y4S0_9SPHN</name>
<evidence type="ECO:0000313" key="9">
    <source>
        <dbReference type="Proteomes" id="UP000558192"/>
    </source>
</evidence>
<evidence type="ECO:0000256" key="1">
    <source>
        <dbReference type="ARBA" id="ARBA00004651"/>
    </source>
</evidence>
<feature type="transmembrane region" description="Helical" evidence="5">
    <location>
        <begin position="166"/>
        <end position="191"/>
    </location>
</feature>
<dbReference type="AlphaFoldDB" id="A0A7X5Y4S0"/>
<feature type="transmembrane region" description="Helical" evidence="5">
    <location>
        <begin position="364"/>
        <end position="385"/>
    </location>
</feature>
<evidence type="ECO:0000313" key="8">
    <source>
        <dbReference type="EMBL" id="NJC05172.1"/>
    </source>
</evidence>
<keyword evidence="2 5" id="KW-0812">Transmembrane</keyword>
<dbReference type="InterPro" id="IPR011864">
    <property type="entry name" value="Phosphate_PstC"/>
</dbReference>
<dbReference type="GO" id="GO:0006817">
    <property type="term" value="P:phosphate ion transport"/>
    <property type="evidence" value="ECO:0007669"/>
    <property type="project" value="UniProtKB-KW"/>
</dbReference>
<reference evidence="8 9" key="1">
    <citation type="submission" date="2020-03" db="EMBL/GenBank/DDBJ databases">
        <title>Genomic Encyclopedia of Type Strains, Phase IV (KMG-IV): sequencing the most valuable type-strain genomes for metagenomic binning, comparative biology and taxonomic classification.</title>
        <authorList>
            <person name="Goeker M."/>
        </authorList>
    </citation>
    <scope>NUCLEOTIDE SEQUENCE [LARGE SCALE GENOMIC DNA]</scope>
    <source>
        <strain evidence="8 9">DSM 16846</strain>
    </source>
</reference>